<keyword evidence="2" id="KW-0158">Chromosome</keyword>
<dbReference type="InterPro" id="IPR000253">
    <property type="entry name" value="FHA_dom"/>
</dbReference>
<dbReference type="InterPro" id="IPR001357">
    <property type="entry name" value="BRCT_dom"/>
</dbReference>
<keyword evidence="7" id="KW-1185">Reference proteome</keyword>
<dbReference type="AlphaFoldDB" id="A0A836IBL0"/>
<comment type="subcellular location">
    <subcellularLocation>
        <location evidence="1">Chromosome</location>
    </subcellularLocation>
</comment>
<feature type="compositionally biased region" description="Basic and acidic residues" evidence="4">
    <location>
        <begin position="160"/>
        <end position="171"/>
    </location>
</feature>
<proteinExistence type="predicted"/>
<evidence type="ECO:0000256" key="1">
    <source>
        <dbReference type="ARBA" id="ARBA00004286"/>
    </source>
</evidence>
<name>A0A836IBL0_9TRYP</name>
<dbReference type="SMART" id="SM00240">
    <property type="entry name" value="FHA"/>
    <property type="match status" value="1"/>
</dbReference>
<feature type="region of interest" description="Disordered" evidence="4">
    <location>
        <begin position="118"/>
        <end position="233"/>
    </location>
</feature>
<feature type="compositionally biased region" description="Low complexity" evidence="4">
    <location>
        <begin position="211"/>
        <end position="224"/>
    </location>
</feature>
<evidence type="ECO:0000313" key="6">
    <source>
        <dbReference type="EMBL" id="KAG5494156.1"/>
    </source>
</evidence>
<protein>
    <recommendedName>
        <fullName evidence="5">FHA domain-containing protein</fullName>
    </recommendedName>
</protein>
<feature type="compositionally biased region" description="Polar residues" evidence="4">
    <location>
        <begin position="122"/>
        <end position="131"/>
    </location>
</feature>
<dbReference type="SUPFAM" id="SSF52113">
    <property type="entry name" value="BRCT domain"/>
    <property type="match status" value="1"/>
</dbReference>
<keyword evidence="3" id="KW-0131">Cell cycle</keyword>
<dbReference type="GeneID" id="94288111"/>
<sequence>MVYALVAQGRSYPLQTGKNVIGRSSVPVEGVSFINLESPLAAISRMQAILDVGPNGDAWVTDCNSTNGTFISIRPGPGTRLEANRYYQLSPGCRLLFGDVECTFETLHEASPRLEHLARSLDSPSRPTSKLDTLGAVKDRTDTSAKGNAVKYSSKHTTAHRSDVPYLDESRSLSLEPVASGEPRPNGKTTRHEEAAMPPTSLPLKRSKVESAASSSGPKSKSAPTANTKNTASALAPRPLVCLSGMESDERAAVTKRVREVKGRVVDDVTKANILIVATPPVRTPKFIIAVALGLPVVSVEYLRDKKTELDDPREHIVSLKTDKHTYTAATLKKVIYRSDTSPLLQGVTFNIAALSPKTKSVAATIIVSSGGKVVRAKKGDGISLTDAHLDSLYDSILRGTVADTLRKE</sequence>
<dbReference type="GO" id="GO:0005694">
    <property type="term" value="C:chromosome"/>
    <property type="evidence" value="ECO:0007669"/>
    <property type="project" value="UniProtKB-SubCell"/>
</dbReference>
<dbReference type="CDD" id="cd17744">
    <property type="entry name" value="BRCT_MDC1_rpt1"/>
    <property type="match status" value="1"/>
</dbReference>
<evidence type="ECO:0000256" key="4">
    <source>
        <dbReference type="SAM" id="MobiDB-lite"/>
    </source>
</evidence>
<dbReference type="Pfam" id="PF00498">
    <property type="entry name" value="FHA"/>
    <property type="match status" value="1"/>
</dbReference>
<dbReference type="SMART" id="SM00292">
    <property type="entry name" value="BRCT"/>
    <property type="match status" value="1"/>
</dbReference>
<dbReference type="KEGG" id="phet:94288111"/>
<evidence type="ECO:0000256" key="3">
    <source>
        <dbReference type="ARBA" id="ARBA00023306"/>
    </source>
</evidence>
<dbReference type="PROSITE" id="PS50006">
    <property type="entry name" value="FHA_DOMAIN"/>
    <property type="match status" value="1"/>
</dbReference>
<dbReference type="InterPro" id="IPR036420">
    <property type="entry name" value="BRCT_dom_sf"/>
</dbReference>
<dbReference type="InterPro" id="IPR008984">
    <property type="entry name" value="SMAD_FHA_dom_sf"/>
</dbReference>
<evidence type="ECO:0000256" key="2">
    <source>
        <dbReference type="ARBA" id="ARBA00022454"/>
    </source>
</evidence>
<dbReference type="SUPFAM" id="SSF49879">
    <property type="entry name" value="SMAD/FHA domain"/>
    <property type="match status" value="1"/>
</dbReference>
<gene>
    <name evidence="6" type="ORF">JKF63_01991</name>
</gene>
<dbReference type="Proteomes" id="UP000674318">
    <property type="component" value="Unassembled WGS sequence"/>
</dbReference>
<evidence type="ECO:0000259" key="5">
    <source>
        <dbReference type="PROSITE" id="PS50006"/>
    </source>
</evidence>
<dbReference type="EMBL" id="JAFJZO010000034">
    <property type="protein sequence ID" value="KAG5494156.1"/>
    <property type="molecule type" value="Genomic_DNA"/>
</dbReference>
<accession>A0A836IBL0</accession>
<comment type="caution">
    <text evidence="6">The sequence shown here is derived from an EMBL/GenBank/DDBJ whole genome shotgun (WGS) entry which is preliminary data.</text>
</comment>
<dbReference type="OrthoDB" id="342264at2759"/>
<evidence type="ECO:0000313" key="7">
    <source>
        <dbReference type="Proteomes" id="UP000674318"/>
    </source>
</evidence>
<dbReference type="Pfam" id="PF00533">
    <property type="entry name" value="BRCT"/>
    <property type="match status" value="1"/>
</dbReference>
<dbReference type="Gene3D" id="3.40.50.10190">
    <property type="entry name" value="BRCT domain"/>
    <property type="match status" value="1"/>
</dbReference>
<dbReference type="CDD" id="cd22665">
    <property type="entry name" value="FHA_MDC1"/>
    <property type="match status" value="1"/>
</dbReference>
<organism evidence="6 7">
    <name type="scientific">Porcisia hertigi</name>
    <dbReference type="NCBI Taxonomy" id="2761500"/>
    <lineage>
        <taxon>Eukaryota</taxon>
        <taxon>Discoba</taxon>
        <taxon>Euglenozoa</taxon>
        <taxon>Kinetoplastea</taxon>
        <taxon>Metakinetoplastina</taxon>
        <taxon>Trypanosomatida</taxon>
        <taxon>Trypanosomatidae</taxon>
        <taxon>Leishmaniinae</taxon>
        <taxon>Porcisia</taxon>
    </lineage>
</organism>
<feature type="domain" description="FHA" evidence="5">
    <location>
        <begin position="19"/>
        <end position="72"/>
    </location>
</feature>
<dbReference type="Gene3D" id="2.60.200.20">
    <property type="match status" value="1"/>
</dbReference>
<reference evidence="6 7" key="1">
    <citation type="submission" date="2021-02" db="EMBL/GenBank/DDBJ databases">
        <title>Porcisia hertigi Genome sequencing and assembly.</title>
        <authorList>
            <person name="Almutairi H."/>
            <person name="Gatherer D."/>
        </authorList>
    </citation>
    <scope>NUCLEOTIDE SEQUENCE [LARGE SCALE GENOMIC DNA]</scope>
    <source>
        <strain evidence="6 7">C119</strain>
    </source>
</reference>
<dbReference type="RefSeq" id="XP_067754191.1">
    <property type="nucleotide sequence ID" value="XM_067898034.1"/>
</dbReference>